<feature type="domain" description="Cation efflux protein transmembrane" evidence="8">
    <location>
        <begin position="9"/>
        <end position="213"/>
    </location>
</feature>
<dbReference type="InterPro" id="IPR027470">
    <property type="entry name" value="Cation_efflux_CTD"/>
</dbReference>
<protein>
    <submittedName>
        <fullName evidence="10">Cation transporter</fullName>
    </submittedName>
</protein>
<gene>
    <name evidence="10" type="ORF">CKO13_10755</name>
</gene>
<dbReference type="NCBIfam" id="TIGR01297">
    <property type="entry name" value="CDF"/>
    <property type="match status" value="1"/>
</dbReference>
<comment type="subcellular location">
    <subcellularLocation>
        <location evidence="1">Membrane</location>
        <topology evidence="1">Multi-pass membrane protein</topology>
    </subcellularLocation>
</comment>
<evidence type="ECO:0000256" key="5">
    <source>
        <dbReference type="ARBA" id="ARBA00022989"/>
    </source>
</evidence>
<evidence type="ECO:0000256" key="4">
    <source>
        <dbReference type="ARBA" id="ARBA00022906"/>
    </source>
</evidence>
<evidence type="ECO:0000259" key="8">
    <source>
        <dbReference type="Pfam" id="PF01545"/>
    </source>
</evidence>
<dbReference type="Gene3D" id="3.30.70.1350">
    <property type="entry name" value="Cation efflux protein, cytoplasmic domain"/>
    <property type="match status" value="1"/>
</dbReference>
<proteinExistence type="predicted"/>
<keyword evidence="5 7" id="KW-1133">Transmembrane helix</keyword>
<evidence type="ECO:0000256" key="1">
    <source>
        <dbReference type="ARBA" id="ARBA00004141"/>
    </source>
</evidence>
<evidence type="ECO:0000256" key="3">
    <source>
        <dbReference type="ARBA" id="ARBA00022692"/>
    </source>
</evidence>
<keyword evidence="4" id="KW-0406">Ion transport</keyword>
<dbReference type="PANTHER" id="PTHR13414">
    <property type="entry name" value="HUEL-CATION TRANSPORTER"/>
    <property type="match status" value="1"/>
</dbReference>
<evidence type="ECO:0000313" key="11">
    <source>
        <dbReference type="Proteomes" id="UP000738126"/>
    </source>
</evidence>
<dbReference type="PANTHER" id="PTHR13414:SF9">
    <property type="entry name" value="PROTON-COUPLED ZINC ANTIPORTER SLC30A9, MITOCHONDRIAL"/>
    <property type="match status" value="1"/>
</dbReference>
<dbReference type="InterPro" id="IPR040177">
    <property type="entry name" value="SLC30A9"/>
</dbReference>
<feature type="transmembrane region" description="Helical" evidence="7">
    <location>
        <begin position="112"/>
        <end position="133"/>
    </location>
</feature>
<evidence type="ECO:0000256" key="2">
    <source>
        <dbReference type="ARBA" id="ARBA00022448"/>
    </source>
</evidence>
<evidence type="ECO:0000256" key="6">
    <source>
        <dbReference type="ARBA" id="ARBA00023136"/>
    </source>
</evidence>
<keyword evidence="4" id="KW-0864">Zinc transport</keyword>
<keyword evidence="4" id="KW-0862">Zinc</keyword>
<evidence type="ECO:0000259" key="9">
    <source>
        <dbReference type="Pfam" id="PF16916"/>
    </source>
</evidence>
<dbReference type="EMBL" id="NRSH01000160">
    <property type="protein sequence ID" value="MBK1727482.1"/>
    <property type="molecule type" value="Genomic_DNA"/>
</dbReference>
<name>A0ABS1E8M4_9GAMM</name>
<keyword evidence="2" id="KW-0813">Transport</keyword>
<keyword evidence="11" id="KW-1185">Reference proteome</keyword>
<dbReference type="InterPro" id="IPR036837">
    <property type="entry name" value="Cation_efflux_CTD_sf"/>
</dbReference>
<dbReference type="InterPro" id="IPR027469">
    <property type="entry name" value="Cation_efflux_TMD_sf"/>
</dbReference>
<dbReference type="InterPro" id="IPR058533">
    <property type="entry name" value="Cation_efflux_TM"/>
</dbReference>
<feature type="transmembrane region" description="Helical" evidence="7">
    <location>
        <begin position="192"/>
        <end position="210"/>
    </location>
</feature>
<keyword evidence="6 7" id="KW-0472">Membrane</keyword>
<dbReference type="RefSeq" id="WP_200260861.1">
    <property type="nucleotide sequence ID" value="NZ_NRSH01000160.1"/>
</dbReference>
<dbReference type="Proteomes" id="UP000738126">
    <property type="component" value="Unassembled WGS sequence"/>
</dbReference>
<accession>A0ABS1E8M4</accession>
<dbReference type="Gene3D" id="1.20.1510.10">
    <property type="entry name" value="Cation efflux protein transmembrane domain"/>
    <property type="match status" value="1"/>
</dbReference>
<feature type="transmembrane region" description="Helical" evidence="7">
    <location>
        <begin position="157"/>
        <end position="180"/>
    </location>
</feature>
<dbReference type="SUPFAM" id="SSF160240">
    <property type="entry name" value="Cation efflux protein cytoplasmic domain-like"/>
    <property type="match status" value="1"/>
</dbReference>
<sequence length="310" mass="32922">MASESRTVLLAALAGNTVIAVTKFIASAVSGSSAMFAEGVHSVVDTGNQLLMLLGLRRARKPADEHYPFGHGKEVYFWSFVVAVSIFAVGAGVSLYEGIHHIRHPEALGNPAINYVVLLIAIVAEGVAWRYAWREFQRARGELGPFEAVRKGKDPTLFVVLFEDSAALLGLVVALAGVTAAQVTGNPVYDGIASVIIGAILGTVALWLAFETKGLLIGEAAHQGVRQRIAEIARAQPGVEAVNEVIALHMGPSHIIATLSLDFRDELSAREVEATAAALNRAIKEAFPDVRRVFVEMEAAEAHAAQAQGA</sequence>
<feature type="domain" description="Cation efflux protein cytoplasmic" evidence="9">
    <location>
        <begin position="226"/>
        <end position="298"/>
    </location>
</feature>
<evidence type="ECO:0000256" key="7">
    <source>
        <dbReference type="SAM" id="Phobius"/>
    </source>
</evidence>
<organism evidence="10 11">
    <name type="scientific">Halorhodospira neutriphila</name>
    <dbReference type="NCBI Taxonomy" id="168379"/>
    <lineage>
        <taxon>Bacteria</taxon>
        <taxon>Pseudomonadati</taxon>
        <taxon>Pseudomonadota</taxon>
        <taxon>Gammaproteobacteria</taxon>
        <taxon>Chromatiales</taxon>
        <taxon>Ectothiorhodospiraceae</taxon>
        <taxon>Halorhodospira</taxon>
    </lineage>
</organism>
<comment type="caution">
    <text evidence="10">The sequence shown here is derived from an EMBL/GenBank/DDBJ whole genome shotgun (WGS) entry which is preliminary data.</text>
</comment>
<dbReference type="InterPro" id="IPR002524">
    <property type="entry name" value="Cation_efflux"/>
</dbReference>
<dbReference type="Pfam" id="PF16916">
    <property type="entry name" value="ZT_dimer"/>
    <property type="match status" value="1"/>
</dbReference>
<evidence type="ECO:0000313" key="10">
    <source>
        <dbReference type="EMBL" id="MBK1727482.1"/>
    </source>
</evidence>
<keyword evidence="3 7" id="KW-0812">Transmembrane</keyword>
<dbReference type="SUPFAM" id="SSF161111">
    <property type="entry name" value="Cation efflux protein transmembrane domain-like"/>
    <property type="match status" value="1"/>
</dbReference>
<feature type="transmembrane region" description="Helical" evidence="7">
    <location>
        <begin position="75"/>
        <end position="96"/>
    </location>
</feature>
<reference evidence="10 11" key="1">
    <citation type="journal article" date="2020" name="Microorganisms">
        <title>Osmotic Adaptation and Compatible Solute Biosynthesis of Phototrophic Bacteria as Revealed from Genome Analyses.</title>
        <authorList>
            <person name="Imhoff J.F."/>
            <person name="Rahn T."/>
            <person name="Kunzel S."/>
            <person name="Keller A."/>
            <person name="Neulinger S.C."/>
        </authorList>
    </citation>
    <scope>NUCLEOTIDE SEQUENCE [LARGE SCALE GENOMIC DNA]</scope>
    <source>
        <strain evidence="10 11">DSM 15116</strain>
    </source>
</reference>
<dbReference type="Pfam" id="PF01545">
    <property type="entry name" value="Cation_efflux"/>
    <property type="match status" value="1"/>
</dbReference>